<feature type="region of interest" description="Disordered" evidence="5">
    <location>
        <begin position="1"/>
        <end position="70"/>
    </location>
</feature>
<accession>A0A168KV89</accession>
<keyword evidence="7" id="KW-1185">Reference proteome</keyword>
<dbReference type="GO" id="GO:0005794">
    <property type="term" value="C:Golgi apparatus"/>
    <property type="evidence" value="ECO:0007669"/>
    <property type="project" value="TreeGrafter"/>
</dbReference>
<evidence type="ECO:0000256" key="1">
    <source>
        <dbReference type="ARBA" id="ARBA00010603"/>
    </source>
</evidence>
<organism evidence="6">
    <name type="scientific">Absidia glauca</name>
    <name type="common">Pin mould</name>
    <dbReference type="NCBI Taxonomy" id="4829"/>
    <lineage>
        <taxon>Eukaryota</taxon>
        <taxon>Fungi</taxon>
        <taxon>Fungi incertae sedis</taxon>
        <taxon>Mucoromycota</taxon>
        <taxon>Mucoromycotina</taxon>
        <taxon>Mucoromycetes</taxon>
        <taxon>Mucorales</taxon>
        <taxon>Cunninghamellaceae</taxon>
        <taxon>Absidia</taxon>
    </lineage>
</organism>
<evidence type="ECO:0000313" key="7">
    <source>
        <dbReference type="Proteomes" id="UP000078561"/>
    </source>
</evidence>
<dbReference type="STRING" id="4829.A0A168KV89"/>
<dbReference type="AlphaFoldDB" id="A0A168KV89"/>
<reference evidence="6" key="1">
    <citation type="submission" date="2016-04" db="EMBL/GenBank/DDBJ databases">
        <authorList>
            <person name="Evans L.H."/>
            <person name="Alamgir A."/>
            <person name="Owens N."/>
            <person name="Weber N.D."/>
            <person name="Virtaneva K."/>
            <person name="Barbian K."/>
            <person name="Babar A."/>
            <person name="Rosenke K."/>
        </authorList>
    </citation>
    <scope>NUCLEOTIDE SEQUENCE [LARGE SCALE GENOMIC DNA]</scope>
    <source>
        <strain evidence="6">CBS 101.48</strain>
    </source>
</reference>
<comment type="similarity">
    <text evidence="1">Belongs to the dymeclin family.</text>
</comment>
<dbReference type="InterPro" id="IPR019142">
    <property type="entry name" value="Dymeclin"/>
</dbReference>
<evidence type="ECO:0000256" key="4">
    <source>
        <dbReference type="ARBA" id="ARBA00023288"/>
    </source>
</evidence>
<dbReference type="OrthoDB" id="10253409at2759"/>
<evidence type="ECO:0000256" key="2">
    <source>
        <dbReference type="ARBA" id="ARBA00015736"/>
    </source>
</evidence>
<proteinExistence type="inferred from homology"/>
<dbReference type="GO" id="GO:0007030">
    <property type="term" value="P:Golgi organization"/>
    <property type="evidence" value="ECO:0007669"/>
    <property type="project" value="TreeGrafter"/>
</dbReference>
<sequence length="779" mass="87591">MNPPPPTSPPVLSALTAPNKTLLTSDKHSLRRPSLYQNNSSSPISPSSPPYLQQQQQSPTSELADSFSSMGGIGISRSSSNLSTGSKPLPFLPSATTAPYTSSLTSPPQKTASASHHFSTAQTIALKTLCSAGTIDIMDTTFWPSLLNSRRVSPTHTLQEAFDLEMDTVGLSIDLAANNVRTQNFNKLLLHLLSQLVLLQESDPTAVPTSTTNALFLVRVFSKHFVGNLTNAEITAHFEGICPLPKGDALDPEALPILPQVLHNTQPKAEQLLDLLLSSIINLDANANYSTYEFYVELLNTLLVLLSTQLHHPKLEEDNYFLDLLLHTFGKRTSALVAKLLDNVIEQKQPPAQSSSVVYSAYSYFFAGRSAAGDADPLPVADRSLLLLLLLTTQCRQYRNAIAGLRDLHMLSSDQEGREGKMHLVSFKDLYNIFCQSLGIEERMLLFYLILVENESFRVYILSRTDPETLYIPILKMIYESTEAQTNFSQVYILMIILLIFSQDDVNNETIQKVMVHNLTWFTERPLLKSVSLGGLTILVLIRTMQFNLSHQKDIFFHTNCLAILVNMSGSILDMHAYVAQRLTGVIELIARRYQKWTAKTHDTAVHQTVDITVYEDLLMLMLEIINSALTHRLKHNIQLVYALLLKRDIFIQFRLQPRFTPVASNVENVINYFHTRVSEANLKSPSTTDVLDLIEQAARTWSANRLQPMADLKFQYEEDQDSTLFFVPYVWALIHRRTFIYWSEEKAHILESYKIINTQDQPDEHTPLASSAASIHVQ</sequence>
<dbReference type="EMBL" id="LT550334">
    <property type="protein sequence ID" value="SAL95536.1"/>
    <property type="molecule type" value="Genomic_DNA"/>
</dbReference>
<dbReference type="PANTHER" id="PTHR12895:SF9">
    <property type="entry name" value="DYMECLIN"/>
    <property type="match status" value="1"/>
</dbReference>
<dbReference type="Proteomes" id="UP000078561">
    <property type="component" value="Unassembled WGS sequence"/>
</dbReference>
<evidence type="ECO:0000256" key="3">
    <source>
        <dbReference type="ARBA" id="ARBA00022707"/>
    </source>
</evidence>
<dbReference type="Pfam" id="PF09742">
    <property type="entry name" value="Dymeclin"/>
    <property type="match status" value="1"/>
</dbReference>
<name>A0A168KV89_ABSGL</name>
<gene>
    <name evidence="6" type="primary">ABSGL_00865.1 scaffold 958</name>
</gene>
<dbReference type="PANTHER" id="PTHR12895">
    <property type="entry name" value="DYMECLIN"/>
    <property type="match status" value="1"/>
</dbReference>
<evidence type="ECO:0000256" key="5">
    <source>
        <dbReference type="SAM" id="MobiDB-lite"/>
    </source>
</evidence>
<dbReference type="OMA" id="VWTLVCK"/>
<protein>
    <recommendedName>
        <fullName evidence="2">Dymeclin</fullName>
    </recommendedName>
</protein>
<keyword evidence="3" id="KW-0519">Myristate</keyword>
<feature type="compositionally biased region" description="Low complexity" evidence="5">
    <location>
        <begin position="40"/>
        <end position="70"/>
    </location>
</feature>
<evidence type="ECO:0000313" key="6">
    <source>
        <dbReference type="EMBL" id="SAL95536.1"/>
    </source>
</evidence>
<dbReference type="InParanoid" id="A0A168KV89"/>
<keyword evidence="4" id="KW-0449">Lipoprotein</keyword>